<evidence type="ECO:0000313" key="3">
    <source>
        <dbReference type="WBParaSite" id="PSU_v2.g11597.t1"/>
    </source>
</evidence>
<feature type="region of interest" description="Disordered" evidence="1">
    <location>
        <begin position="36"/>
        <end position="121"/>
    </location>
</feature>
<sequence length="190" mass="21132">MISTDKAIPVNSDFEETPFQTNGTLDFLFGVTTDATERDENNDFDLTNTTFPLPNETTTSDSEGDERSTTDSNELNENNKEEESTTTTTTLQETTETSTTTEPPPPSSTTTSTSTTTVSTTTVSKILTTSQITKDLPKADVRLMPIIPPSDENSEEHIIEGIDTLSLYHSFIHSYFIKFQKQQQLYQIIP</sequence>
<evidence type="ECO:0000313" key="2">
    <source>
        <dbReference type="Proteomes" id="UP000887577"/>
    </source>
</evidence>
<dbReference type="AlphaFoldDB" id="A0A914XXA7"/>
<feature type="compositionally biased region" description="Low complexity" evidence="1">
    <location>
        <begin position="85"/>
        <end position="101"/>
    </location>
</feature>
<proteinExistence type="predicted"/>
<dbReference type="WBParaSite" id="PSU_v2.g11597.t1">
    <property type="protein sequence ID" value="PSU_v2.g11597.t1"/>
    <property type="gene ID" value="PSU_v2.g11597"/>
</dbReference>
<feature type="compositionally biased region" description="Low complexity" evidence="1">
    <location>
        <begin position="108"/>
        <end position="121"/>
    </location>
</feature>
<feature type="compositionally biased region" description="Polar residues" evidence="1">
    <location>
        <begin position="44"/>
        <end position="61"/>
    </location>
</feature>
<evidence type="ECO:0000256" key="1">
    <source>
        <dbReference type="SAM" id="MobiDB-lite"/>
    </source>
</evidence>
<protein>
    <submittedName>
        <fullName evidence="3">Uncharacterized protein</fullName>
    </submittedName>
</protein>
<dbReference type="Proteomes" id="UP000887577">
    <property type="component" value="Unplaced"/>
</dbReference>
<reference evidence="3" key="1">
    <citation type="submission" date="2022-11" db="UniProtKB">
        <authorList>
            <consortium name="WormBaseParasite"/>
        </authorList>
    </citation>
    <scope>IDENTIFICATION</scope>
</reference>
<organism evidence="2 3">
    <name type="scientific">Panagrolaimus superbus</name>
    <dbReference type="NCBI Taxonomy" id="310955"/>
    <lineage>
        <taxon>Eukaryota</taxon>
        <taxon>Metazoa</taxon>
        <taxon>Ecdysozoa</taxon>
        <taxon>Nematoda</taxon>
        <taxon>Chromadorea</taxon>
        <taxon>Rhabditida</taxon>
        <taxon>Tylenchina</taxon>
        <taxon>Panagrolaimomorpha</taxon>
        <taxon>Panagrolaimoidea</taxon>
        <taxon>Panagrolaimidae</taxon>
        <taxon>Panagrolaimus</taxon>
    </lineage>
</organism>
<accession>A0A914XXA7</accession>
<name>A0A914XXA7_9BILA</name>
<keyword evidence="2" id="KW-1185">Reference proteome</keyword>